<evidence type="ECO:0000313" key="2">
    <source>
        <dbReference type="EMBL" id="CED82487.1"/>
    </source>
</evidence>
<feature type="transmembrane region" description="Helical" evidence="1">
    <location>
        <begin position="24"/>
        <end position="45"/>
    </location>
</feature>
<name>A0A0F7SK49_PHARH</name>
<keyword evidence="1" id="KW-1133">Transmembrane helix</keyword>
<dbReference type="EMBL" id="LN483124">
    <property type="protein sequence ID" value="CED82487.1"/>
    <property type="molecule type" value="Genomic_DNA"/>
</dbReference>
<accession>A0A0F7SK49</accession>
<keyword evidence="1" id="KW-0472">Membrane</keyword>
<evidence type="ECO:0000256" key="1">
    <source>
        <dbReference type="SAM" id="Phobius"/>
    </source>
</evidence>
<keyword evidence="1" id="KW-0812">Transmembrane</keyword>
<proteinExistence type="predicted"/>
<protein>
    <submittedName>
        <fullName evidence="2">Uncharacterized protein</fullName>
    </submittedName>
</protein>
<organism evidence="2">
    <name type="scientific">Phaffia rhodozyma</name>
    <name type="common">Yeast</name>
    <name type="synonym">Xanthophyllomyces dendrorhous</name>
    <dbReference type="NCBI Taxonomy" id="264483"/>
    <lineage>
        <taxon>Eukaryota</taxon>
        <taxon>Fungi</taxon>
        <taxon>Dikarya</taxon>
        <taxon>Basidiomycota</taxon>
        <taxon>Agaricomycotina</taxon>
        <taxon>Tremellomycetes</taxon>
        <taxon>Cystofilobasidiales</taxon>
        <taxon>Mrakiaceae</taxon>
        <taxon>Phaffia</taxon>
    </lineage>
</organism>
<sequence length="280" mass="30991">MSTSTLSPIATTVSSSPSRPSATLYVFTFVATVAILLLLCAGFLTRNYMYRRRLRSHLLSLNISTEDREEIQRANSAQLRAIANLLNSSGLTSDGLDSRSFLGMPNTLFVPNQRRRATKEISLGRTPDLWEVTTGEDQLNMRINTAAFDWKHLCPISLFIPIEPIKPPFKRPVPVLIPSQMPSVLQNLFSIHPTPELTNPTGVAAPVDSSISVLSVQDRVLADLPSRTIYLSVFIKMPEDTQLISARAVEQESELNEDEDEGGLREIGDVELGVAMVRIE</sequence>
<dbReference type="AlphaFoldDB" id="A0A0F7SK49"/>
<reference evidence="2" key="1">
    <citation type="submission" date="2014-08" db="EMBL/GenBank/DDBJ databases">
        <authorList>
            <person name="Sharma Rahul"/>
            <person name="Thines Marco"/>
        </authorList>
    </citation>
    <scope>NUCLEOTIDE SEQUENCE</scope>
</reference>